<dbReference type="GO" id="GO:0016042">
    <property type="term" value="P:lipid catabolic process"/>
    <property type="evidence" value="ECO:0007669"/>
    <property type="project" value="UniProtKB-KW"/>
</dbReference>
<dbReference type="Pfam" id="PF08703">
    <property type="entry name" value="PLC-beta_C"/>
    <property type="match status" value="1"/>
</dbReference>
<name>A0A915PGI5_9BILA</name>
<dbReference type="InterPro" id="IPR000008">
    <property type="entry name" value="C2_dom"/>
</dbReference>
<dbReference type="SMART" id="SM00149">
    <property type="entry name" value="PLCYc"/>
    <property type="match status" value="1"/>
</dbReference>
<keyword evidence="4 6" id="KW-0443">Lipid metabolism</keyword>
<dbReference type="Pfam" id="PF00387">
    <property type="entry name" value="PI-PLC-Y"/>
    <property type="match status" value="1"/>
</dbReference>
<dbReference type="GO" id="GO:0046488">
    <property type="term" value="P:phosphatidylinositol metabolic process"/>
    <property type="evidence" value="ECO:0007669"/>
    <property type="project" value="TreeGrafter"/>
</dbReference>
<dbReference type="Gene3D" id="3.20.20.190">
    <property type="entry name" value="Phosphatidylinositol (PI) phosphodiesterase"/>
    <property type="match status" value="1"/>
</dbReference>
<evidence type="ECO:0000256" key="4">
    <source>
        <dbReference type="ARBA" id="ARBA00023098"/>
    </source>
</evidence>
<dbReference type="AlphaFoldDB" id="A0A915PGI5"/>
<dbReference type="InterPro" id="IPR017946">
    <property type="entry name" value="PLC-like_Pdiesterase_TIM-brl"/>
</dbReference>
<proteinExistence type="predicted"/>
<feature type="domain" description="C2" evidence="9">
    <location>
        <begin position="150"/>
        <end position="275"/>
    </location>
</feature>
<feature type="compositionally biased region" description="Basic and acidic residues" evidence="8">
    <location>
        <begin position="674"/>
        <end position="683"/>
    </location>
</feature>
<feature type="region of interest" description="Disordered" evidence="8">
    <location>
        <begin position="674"/>
        <end position="693"/>
    </location>
</feature>
<dbReference type="Proteomes" id="UP000887581">
    <property type="component" value="Unplaced"/>
</dbReference>
<dbReference type="Gene3D" id="2.60.40.150">
    <property type="entry name" value="C2 domain"/>
    <property type="match status" value="1"/>
</dbReference>
<keyword evidence="5" id="KW-0807">Transducer</keyword>
<evidence type="ECO:0000313" key="11">
    <source>
        <dbReference type="Proteomes" id="UP000887581"/>
    </source>
</evidence>
<keyword evidence="7" id="KW-0175">Coiled coil</keyword>
<evidence type="ECO:0000256" key="6">
    <source>
        <dbReference type="RuleBase" id="RU361133"/>
    </source>
</evidence>
<comment type="catalytic activity">
    <reaction evidence="6">
        <text>a 1,2-diacyl-sn-glycero-3-phospho-(1D-myo-inositol-4,5-bisphosphate) + H2O = 1D-myo-inositol 1,4,5-trisphosphate + a 1,2-diacyl-sn-glycerol + H(+)</text>
        <dbReference type="Rhea" id="RHEA:33179"/>
        <dbReference type="ChEBI" id="CHEBI:15377"/>
        <dbReference type="ChEBI" id="CHEBI:15378"/>
        <dbReference type="ChEBI" id="CHEBI:17815"/>
        <dbReference type="ChEBI" id="CHEBI:58456"/>
        <dbReference type="ChEBI" id="CHEBI:203600"/>
        <dbReference type="EC" id="3.1.4.11"/>
    </reaction>
</comment>
<dbReference type="GO" id="GO:0004435">
    <property type="term" value="F:phosphatidylinositol-4,5-bisphosphate phospholipase C activity"/>
    <property type="evidence" value="ECO:0007669"/>
    <property type="project" value="UniProtKB-EC"/>
</dbReference>
<dbReference type="InterPro" id="IPR035892">
    <property type="entry name" value="C2_domain_sf"/>
</dbReference>
<dbReference type="FunFam" id="1.20.1230.10:FF:000006">
    <property type="entry name" value="1-phosphatidylinositol 4,5-bisphosphate phosphodiesterase"/>
    <property type="match status" value="1"/>
</dbReference>
<dbReference type="GO" id="GO:0048015">
    <property type="term" value="P:phosphatidylinositol-mediated signaling"/>
    <property type="evidence" value="ECO:0007669"/>
    <property type="project" value="TreeGrafter"/>
</dbReference>
<evidence type="ECO:0000256" key="7">
    <source>
        <dbReference type="SAM" id="Coils"/>
    </source>
</evidence>
<dbReference type="PROSITE" id="PS50008">
    <property type="entry name" value="PIPLC_Y_DOMAIN"/>
    <property type="match status" value="1"/>
</dbReference>
<dbReference type="SUPFAM" id="SSF49562">
    <property type="entry name" value="C2 domain (Calcium/lipid-binding domain, CaLB)"/>
    <property type="match status" value="1"/>
</dbReference>
<evidence type="ECO:0000256" key="3">
    <source>
        <dbReference type="ARBA" id="ARBA00022963"/>
    </source>
</evidence>
<keyword evidence="11" id="KW-1185">Reference proteome</keyword>
<evidence type="ECO:0000256" key="5">
    <source>
        <dbReference type="ARBA" id="ARBA00023224"/>
    </source>
</evidence>
<dbReference type="PANTHER" id="PTHR10336:SF36">
    <property type="entry name" value="1-PHOSPHATIDYLINOSITOL 4,5-BISPHOSPHATE PHOSPHODIESTERASE BETA-4"/>
    <property type="match status" value="1"/>
</dbReference>
<feature type="domain" description="PI-PLC Y-box" evidence="10">
    <location>
        <begin position="31"/>
        <end position="147"/>
    </location>
</feature>
<dbReference type="InterPro" id="IPR001192">
    <property type="entry name" value="PI-PLC_fam"/>
</dbReference>
<evidence type="ECO:0000256" key="8">
    <source>
        <dbReference type="SAM" id="MobiDB-lite"/>
    </source>
</evidence>
<evidence type="ECO:0000256" key="2">
    <source>
        <dbReference type="ARBA" id="ARBA00022801"/>
    </source>
</evidence>
<dbReference type="EC" id="3.1.4.11" evidence="1 6"/>
<dbReference type="SUPFAM" id="SSF51695">
    <property type="entry name" value="PLC-like phosphodiesterases"/>
    <property type="match status" value="1"/>
</dbReference>
<dbReference type="Gene3D" id="1.20.1230.10">
    <property type="entry name" value="Phospholipase C beta, distal C-terminal domain"/>
    <property type="match status" value="1"/>
</dbReference>
<dbReference type="WBParaSite" id="sdigi.contig158.g5408.t1">
    <property type="protein sequence ID" value="sdigi.contig158.g5408.t1"/>
    <property type="gene ID" value="sdigi.contig158.g5408"/>
</dbReference>
<dbReference type="CDD" id="cd00275">
    <property type="entry name" value="C2_PLC_like"/>
    <property type="match status" value="1"/>
</dbReference>
<dbReference type="InterPro" id="IPR001711">
    <property type="entry name" value="PLipase_C_Pinositol-sp_Y"/>
</dbReference>
<evidence type="ECO:0000256" key="1">
    <source>
        <dbReference type="ARBA" id="ARBA00012368"/>
    </source>
</evidence>
<dbReference type="InterPro" id="IPR014815">
    <property type="entry name" value="PLC-beta_C"/>
</dbReference>
<dbReference type="FunFam" id="3.20.20.190:FF:000052">
    <property type="entry name" value="1-phosphatidylinositol 4,5-bisphosphate phosphodiesterase"/>
    <property type="match status" value="1"/>
</dbReference>
<organism evidence="11 12">
    <name type="scientific">Setaria digitata</name>
    <dbReference type="NCBI Taxonomy" id="48799"/>
    <lineage>
        <taxon>Eukaryota</taxon>
        <taxon>Metazoa</taxon>
        <taxon>Ecdysozoa</taxon>
        <taxon>Nematoda</taxon>
        <taxon>Chromadorea</taxon>
        <taxon>Rhabditida</taxon>
        <taxon>Spirurina</taxon>
        <taxon>Spiruromorpha</taxon>
        <taxon>Filarioidea</taxon>
        <taxon>Setariidae</taxon>
        <taxon>Setaria</taxon>
    </lineage>
</organism>
<keyword evidence="2 6" id="KW-0378">Hydrolase</keyword>
<dbReference type="PROSITE" id="PS50004">
    <property type="entry name" value="C2"/>
    <property type="match status" value="1"/>
</dbReference>
<accession>A0A915PGI5</accession>
<dbReference type="GO" id="GO:0005509">
    <property type="term" value="F:calcium ion binding"/>
    <property type="evidence" value="ECO:0007669"/>
    <property type="project" value="InterPro"/>
</dbReference>
<evidence type="ECO:0000313" key="12">
    <source>
        <dbReference type="WBParaSite" id="sdigi.contig158.g5408.t1"/>
    </source>
</evidence>
<dbReference type="PANTHER" id="PTHR10336">
    <property type="entry name" value="PHOSPHOINOSITIDE-SPECIFIC PHOSPHOLIPASE C FAMILY PROTEIN"/>
    <property type="match status" value="1"/>
</dbReference>
<dbReference type="PRINTS" id="PR00390">
    <property type="entry name" value="PHPHLIPASEC"/>
</dbReference>
<sequence>MFLQQLTKEEEERIFAEYHYTGATTNIHPLLSSLVNYTHPVKFSGFDIAEANNLHFHMSSFSESTGLGYLKQSAPEFVNYNKRQLCRIYPKGARVDSSNFLPQIFWNAGCQMVALNFQTPDISMQLNQGKFQYNGGCGYLLKPDFMRRPDRSFDPFSESPVDGVIAAHCTVKVISGHFLCDKKIGTYVEVEMYGLPTDTIRKEHRTRTIPANGLNPVYNSDPFVFRKVVLPELALLRLAVYDENGKQLGQRILPLDGLQAGYRHITLRTESNMPMVLPCLFVRIVIKTYVPDELSGLVDALADPRAYVSAQEKRKEALHNMGVEDSDIVEVTSSSVKTVSNKSVLLRINGGPLDQNCEPLKETTRSITEATDSKQKKAALTLMLPQMHYFITVTLFNNKFSLSMRLHRTALKPGSSDACTGSAMHRSFVTDCLIQVEAINISDLKKDKCFQKLVRRFQKDMNELKKRHQKQRGSVQKQQQMTVDKLICDSYKQSKRRTVGNSSGSQKHQSLSYMKSDPIQHSVDMTNSCKMKSLVLSQTDEWSSMMRRHETECYELRRAQIKEEFECLGKLLQDAQKQQMAILKLRLEAENKDLKQAQTKKSMDDARAIQQDKNIKTKAEKDRRIKEMNEKNLKVFCEERKRLAIKTQKHEEQLTKRHEEQYEQLEKDAEKALELEEMSHRETQLASKPEFVC</sequence>
<feature type="coiled-coil region" evidence="7">
    <location>
        <begin position="558"/>
        <end position="600"/>
    </location>
</feature>
<keyword evidence="3 6" id="KW-0442">Lipid degradation</keyword>
<dbReference type="SMART" id="SM00239">
    <property type="entry name" value="C2"/>
    <property type="match status" value="1"/>
</dbReference>
<evidence type="ECO:0000259" key="9">
    <source>
        <dbReference type="PROSITE" id="PS50004"/>
    </source>
</evidence>
<reference evidence="12" key="1">
    <citation type="submission" date="2022-11" db="UniProtKB">
        <authorList>
            <consortium name="WormBaseParasite"/>
        </authorList>
    </citation>
    <scope>IDENTIFICATION</scope>
</reference>
<dbReference type="InterPro" id="IPR042531">
    <property type="entry name" value="PLC-beta_C_sf"/>
</dbReference>
<dbReference type="FunFam" id="2.60.40.150:FF:000008">
    <property type="entry name" value="1-phosphatidylinositol 4,5-bisphosphate phosphodiesterase"/>
    <property type="match status" value="1"/>
</dbReference>
<dbReference type="SUPFAM" id="SSF69989">
    <property type="entry name" value="C-terminal domain of PLC-beta"/>
    <property type="match status" value="1"/>
</dbReference>
<evidence type="ECO:0000259" key="10">
    <source>
        <dbReference type="PROSITE" id="PS50008"/>
    </source>
</evidence>
<protein>
    <recommendedName>
        <fullName evidence="1 6">Phosphoinositide phospholipase C</fullName>
        <ecNumber evidence="1 6">3.1.4.11</ecNumber>
    </recommendedName>
</protein>
<dbReference type="GO" id="GO:0051209">
    <property type="term" value="P:release of sequestered calcium ion into cytosol"/>
    <property type="evidence" value="ECO:0007669"/>
    <property type="project" value="TreeGrafter"/>
</dbReference>